<protein>
    <submittedName>
        <fullName evidence="5">Penicillin acylase family protein</fullName>
    </submittedName>
</protein>
<evidence type="ECO:0000256" key="2">
    <source>
        <dbReference type="ARBA" id="ARBA00022801"/>
    </source>
</evidence>
<dbReference type="Pfam" id="PF01804">
    <property type="entry name" value="Penicil_amidase"/>
    <property type="match status" value="1"/>
</dbReference>
<dbReference type="InterPro" id="IPR002692">
    <property type="entry name" value="S45"/>
</dbReference>
<dbReference type="CDD" id="cd03747">
    <property type="entry name" value="Ntn_PGA_like"/>
    <property type="match status" value="1"/>
</dbReference>
<dbReference type="Gene3D" id="2.30.120.10">
    <property type="match status" value="1"/>
</dbReference>
<evidence type="ECO:0000256" key="3">
    <source>
        <dbReference type="ARBA" id="ARBA00023145"/>
    </source>
</evidence>
<proteinExistence type="inferred from homology"/>
<dbReference type="Gene3D" id="1.10.1400.10">
    <property type="match status" value="1"/>
</dbReference>
<dbReference type="Gene3D" id="3.60.20.10">
    <property type="entry name" value="Glutamine Phosphoribosylpyrophosphate, subunit 1, domain 1"/>
    <property type="match status" value="1"/>
</dbReference>
<evidence type="ECO:0000313" key="6">
    <source>
        <dbReference type="Proteomes" id="UP001595698"/>
    </source>
</evidence>
<gene>
    <name evidence="5" type="ORF">ACFOYY_37925</name>
</gene>
<dbReference type="PANTHER" id="PTHR34218:SF4">
    <property type="entry name" value="ACYL-HOMOSERINE LACTONE ACYLASE QUIP"/>
    <property type="match status" value="1"/>
</dbReference>
<dbReference type="Gene3D" id="1.10.439.10">
    <property type="entry name" value="Penicillin Amidohydrolase, domain 1"/>
    <property type="match status" value="1"/>
</dbReference>
<comment type="similarity">
    <text evidence="1">Belongs to the peptidase S45 family.</text>
</comment>
<evidence type="ECO:0000313" key="5">
    <source>
        <dbReference type="EMBL" id="MFC3985958.1"/>
    </source>
</evidence>
<organism evidence="5 6">
    <name type="scientific">Streptosporangium jomthongense</name>
    <dbReference type="NCBI Taxonomy" id="1193683"/>
    <lineage>
        <taxon>Bacteria</taxon>
        <taxon>Bacillati</taxon>
        <taxon>Actinomycetota</taxon>
        <taxon>Actinomycetes</taxon>
        <taxon>Streptosporangiales</taxon>
        <taxon>Streptosporangiaceae</taxon>
        <taxon>Streptosporangium</taxon>
    </lineage>
</organism>
<dbReference type="RefSeq" id="WP_352016526.1">
    <property type="nucleotide sequence ID" value="NZ_JBHSBC010000049.1"/>
</dbReference>
<reference evidence="6" key="1">
    <citation type="journal article" date="2019" name="Int. J. Syst. Evol. Microbiol.">
        <title>The Global Catalogue of Microorganisms (GCM) 10K type strain sequencing project: providing services to taxonomists for standard genome sequencing and annotation.</title>
        <authorList>
            <consortium name="The Broad Institute Genomics Platform"/>
            <consortium name="The Broad Institute Genome Sequencing Center for Infectious Disease"/>
            <person name="Wu L."/>
            <person name="Ma J."/>
        </authorList>
    </citation>
    <scope>NUCLEOTIDE SEQUENCE [LARGE SCALE GENOMIC DNA]</scope>
    <source>
        <strain evidence="6">TBRC 7912</strain>
    </source>
</reference>
<sequence length="844" mass="92786">MPRPLMWLARVVTTLVVLCLALAGAGVLAVRASFPQVSGDLKVKGLTGKVTVYRDKTGVPHIYADSSEDLFLAQGYVHAQDRFFEMDFRRHVTAGRLSEMFGPSTLPEDKAIRTMGWRRIAERELPMLSEQTRRYLDAYARGVNSWMEQHEGALGKSLEYGLLRLTNSGYQPEPWTPVDSVAWLKAMAWDLRSNLSDEIGRAVAASKLPRERVEQLWPGYPFGTHRPIVTKGSVTDHGFDQAQEPRGASPGPEESADPTALTGAAATVAAVPSLMGDPKGGNGIGSNSWVVGGAHTASGKPLLANDPHLAPGMPSIWYQAGLHCRTKSERCSFDVTGFTFSGLPGVIIGHNDRVAWGFTNLGPDVADLYLERVRDDSYLFMGEWRPLTTRAEKIEVAGGDPVTLTVRETLHGPIISDVMGDAKDALPGAAAVFREPADAVALKWTALEPGRTADAIFDLNTARDWPSFRAAASKFEVPSQNMVYADVDGNIGYQAPGRIPVRTRGDGTWPVPGWTGEYSWQSTIPFQDLPSAYNPPEGYVVTANNAVVDPGRYPHMLTKDWAYGYRSQRILDRLGAEIAKGKVDVETMGAVQQDTGNGLAPFLVPRLTALKVAGDPARALDLLRSWDGSQGVDSAPAAYFNAVWRHLLIETFNDDLPEVAWPTGGDRWFEVVRVMLDRPEDPFWDDTRTPQRETRDDMLRRAMALGYDELRRLLGEDVKAWRWGEVHTLTLTSQTFGSSGISLVERLFNRGPFPVPGNDDAVDAAGWDVQEGYEVSWLPSMRMVVDLADLDRSRWINLTGASGHAFHANYWDQAPLWADGGTTPMLSREESVRKAAVDTLTLTP</sequence>
<evidence type="ECO:0000256" key="1">
    <source>
        <dbReference type="ARBA" id="ARBA00006586"/>
    </source>
</evidence>
<dbReference type="SUPFAM" id="SSF56235">
    <property type="entry name" value="N-terminal nucleophile aminohydrolases (Ntn hydrolases)"/>
    <property type="match status" value="1"/>
</dbReference>
<keyword evidence="6" id="KW-1185">Reference proteome</keyword>
<dbReference type="InterPro" id="IPR023343">
    <property type="entry name" value="Penicillin_amidase_dom1"/>
</dbReference>
<keyword evidence="3" id="KW-0865">Zymogen</keyword>
<keyword evidence="2" id="KW-0378">Hydrolase</keyword>
<dbReference type="PIRSF" id="PIRSF001227">
    <property type="entry name" value="Pen_acylase"/>
    <property type="match status" value="1"/>
</dbReference>
<dbReference type="InterPro" id="IPR029055">
    <property type="entry name" value="Ntn_hydrolases_N"/>
</dbReference>
<accession>A0ABV8FFC5</accession>
<comment type="caution">
    <text evidence="5">The sequence shown here is derived from an EMBL/GenBank/DDBJ whole genome shotgun (WGS) entry which is preliminary data.</text>
</comment>
<dbReference type="InterPro" id="IPR014395">
    <property type="entry name" value="Pen/GL7ACA/AHL_acylase"/>
</dbReference>
<dbReference type="Proteomes" id="UP001595698">
    <property type="component" value="Unassembled WGS sequence"/>
</dbReference>
<dbReference type="PANTHER" id="PTHR34218">
    <property type="entry name" value="PEPTIDASE S45 PENICILLIN AMIDASE"/>
    <property type="match status" value="1"/>
</dbReference>
<feature type="region of interest" description="Disordered" evidence="4">
    <location>
        <begin position="233"/>
        <end position="259"/>
    </location>
</feature>
<dbReference type="InterPro" id="IPR043146">
    <property type="entry name" value="Penicillin_amidase_N_B-knob"/>
</dbReference>
<dbReference type="InterPro" id="IPR043147">
    <property type="entry name" value="Penicillin_amidase_A-knob"/>
</dbReference>
<evidence type="ECO:0000256" key="4">
    <source>
        <dbReference type="SAM" id="MobiDB-lite"/>
    </source>
</evidence>
<name>A0ABV8FFC5_9ACTN</name>
<dbReference type="EMBL" id="JBHSBC010000049">
    <property type="protein sequence ID" value="MFC3985958.1"/>
    <property type="molecule type" value="Genomic_DNA"/>
</dbReference>